<accession>A0A6A6QII4</accession>
<protein>
    <submittedName>
        <fullName evidence="1">Uncharacterized protein</fullName>
    </submittedName>
</protein>
<reference evidence="1" key="1">
    <citation type="journal article" date="2020" name="Stud. Mycol.">
        <title>101 Dothideomycetes genomes: a test case for predicting lifestyles and emergence of pathogens.</title>
        <authorList>
            <person name="Haridas S."/>
            <person name="Albert R."/>
            <person name="Binder M."/>
            <person name="Bloem J."/>
            <person name="Labutti K."/>
            <person name="Salamov A."/>
            <person name="Andreopoulos B."/>
            <person name="Baker S."/>
            <person name="Barry K."/>
            <person name="Bills G."/>
            <person name="Bluhm B."/>
            <person name="Cannon C."/>
            <person name="Castanera R."/>
            <person name="Culley D."/>
            <person name="Daum C."/>
            <person name="Ezra D."/>
            <person name="Gonzalez J."/>
            <person name="Henrissat B."/>
            <person name="Kuo A."/>
            <person name="Liang C."/>
            <person name="Lipzen A."/>
            <person name="Lutzoni F."/>
            <person name="Magnuson J."/>
            <person name="Mondo S."/>
            <person name="Nolan M."/>
            <person name="Ohm R."/>
            <person name="Pangilinan J."/>
            <person name="Park H.-J."/>
            <person name="Ramirez L."/>
            <person name="Alfaro M."/>
            <person name="Sun H."/>
            <person name="Tritt A."/>
            <person name="Yoshinaga Y."/>
            <person name="Zwiers L.-H."/>
            <person name="Turgeon B."/>
            <person name="Goodwin S."/>
            <person name="Spatafora J."/>
            <person name="Crous P."/>
            <person name="Grigoriev I."/>
        </authorList>
    </citation>
    <scope>NUCLEOTIDE SEQUENCE</scope>
    <source>
        <strain evidence="1">CBS 269.34</strain>
    </source>
</reference>
<dbReference type="Proteomes" id="UP000799750">
    <property type="component" value="Unassembled WGS sequence"/>
</dbReference>
<organism evidence="1 2">
    <name type="scientific">Lophium mytilinum</name>
    <dbReference type="NCBI Taxonomy" id="390894"/>
    <lineage>
        <taxon>Eukaryota</taxon>
        <taxon>Fungi</taxon>
        <taxon>Dikarya</taxon>
        <taxon>Ascomycota</taxon>
        <taxon>Pezizomycotina</taxon>
        <taxon>Dothideomycetes</taxon>
        <taxon>Pleosporomycetidae</taxon>
        <taxon>Mytilinidiales</taxon>
        <taxon>Mytilinidiaceae</taxon>
        <taxon>Lophium</taxon>
    </lineage>
</organism>
<keyword evidence="2" id="KW-1185">Reference proteome</keyword>
<dbReference type="AlphaFoldDB" id="A0A6A6QII4"/>
<evidence type="ECO:0000313" key="2">
    <source>
        <dbReference type="Proteomes" id="UP000799750"/>
    </source>
</evidence>
<evidence type="ECO:0000313" key="1">
    <source>
        <dbReference type="EMBL" id="KAF2492248.1"/>
    </source>
</evidence>
<dbReference type="EMBL" id="MU004194">
    <property type="protein sequence ID" value="KAF2492248.1"/>
    <property type="molecule type" value="Genomic_DNA"/>
</dbReference>
<proteinExistence type="predicted"/>
<sequence>MLGAASCEREPWPEACGTWALWAGEGFCSAFCEPGHHSRYSPHSSGRARAKQRPNCPPPNIGPHVQSAERGASCCCVLLLPLSCSCPRCLVQCCEVTTKQRYGVPHAAAVSIKLTGKAATGLQCSSARASEAPCSLVLCLFDRPAPRSDSACCSETVPSCFLCASWSSTGAGAGPLHCLLDPLPALGPRGETGLCSESEVDQLGMLIQWAPDVAALQLTTLK</sequence>
<name>A0A6A6QII4_9PEZI</name>
<gene>
    <name evidence="1" type="ORF">BU16DRAFT_108156</name>
</gene>